<evidence type="ECO:0000313" key="1">
    <source>
        <dbReference type="Proteomes" id="UP000887580"/>
    </source>
</evidence>
<dbReference type="Proteomes" id="UP000887580">
    <property type="component" value="Unplaced"/>
</dbReference>
<sequence>MQPEFKDPIIIPKAEPKQIKMTDFSDKVQISQSTTAELAKYGWISPRFARNAVISTSQKSLADDEWPLPPPDLSPQQEYSSRDIITTKEIKTTVSESLQTQPTTSLTVETTKPAVSLSFSESLKAQFSHSPSIAPSSPSPKASSSPKLTINSSKPPLPPSSSLRRPLITQFDTEPRRVLSTSWFNETSFEDSLNSSPSVSFTPQNPPNPLISVKADGTTLRFSSLSPP</sequence>
<accession>A0AC35GUU1</accession>
<dbReference type="WBParaSite" id="PS1159_v2.g8891.t1">
    <property type="protein sequence ID" value="PS1159_v2.g8891.t1"/>
    <property type="gene ID" value="PS1159_v2.g8891"/>
</dbReference>
<evidence type="ECO:0000313" key="2">
    <source>
        <dbReference type="WBParaSite" id="PS1159_v2.g8891.t1"/>
    </source>
</evidence>
<organism evidence="1 2">
    <name type="scientific">Panagrolaimus sp. PS1159</name>
    <dbReference type="NCBI Taxonomy" id="55785"/>
    <lineage>
        <taxon>Eukaryota</taxon>
        <taxon>Metazoa</taxon>
        <taxon>Ecdysozoa</taxon>
        <taxon>Nematoda</taxon>
        <taxon>Chromadorea</taxon>
        <taxon>Rhabditida</taxon>
        <taxon>Tylenchina</taxon>
        <taxon>Panagrolaimomorpha</taxon>
        <taxon>Panagrolaimoidea</taxon>
        <taxon>Panagrolaimidae</taxon>
        <taxon>Panagrolaimus</taxon>
    </lineage>
</organism>
<reference evidence="2" key="1">
    <citation type="submission" date="2022-11" db="UniProtKB">
        <authorList>
            <consortium name="WormBaseParasite"/>
        </authorList>
    </citation>
    <scope>IDENTIFICATION</scope>
</reference>
<proteinExistence type="predicted"/>
<name>A0AC35GUU1_9BILA</name>
<protein>
    <submittedName>
        <fullName evidence="2">Uncharacterized protein</fullName>
    </submittedName>
</protein>